<protein>
    <submittedName>
        <fullName evidence="7">RNA polymerase sigma factor RpoD</fullName>
    </submittedName>
</protein>
<evidence type="ECO:0000256" key="5">
    <source>
        <dbReference type="ARBA" id="ARBA00023163"/>
    </source>
</evidence>
<dbReference type="Gene3D" id="1.10.601.10">
    <property type="entry name" value="RNA Polymerase Primary Sigma Factor"/>
    <property type="match status" value="1"/>
</dbReference>
<dbReference type="PANTHER" id="PTHR30603">
    <property type="entry name" value="RNA POLYMERASE SIGMA FACTOR RPO"/>
    <property type="match status" value="1"/>
</dbReference>
<evidence type="ECO:0000256" key="3">
    <source>
        <dbReference type="ARBA" id="ARBA00023082"/>
    </source>
</evidence>
<dbReference type="InterPro" id="IPR007627">
    <property type="entry name" value="RNA_pol_sigma70_r2"/>
</dbReference>
<dbReference type="InterPro" id="IPR014284">
    <property type="entry name" value="RNA_pol_sigma-70_dom"/>
</dbReference>
<keyword evidence="5" id="KW-0804">Transcription</keyword>
<keyword evidence="3" id="KW-0731">Sigma factor</keyword>
<evidence type="ECO:0000256" key="4">
    <source>
        <dbReference type="ARBA" id="ARBA00023125"/>
    </source>
</evidence>
<organism evidence="7 8">
    <name type="scientific">Aduncisulcus paluster</name>
    <dbReference type="NCBI Taxonomy" id="2918883"/>
    <lineage>
        <taxon>Eukaryota</taxon>
        <taxon>Metamonada</taxon>
        <taxon>Carpediemonas-like organisms</taxon>
        <taxon>Aduncisulcus</taxon>
    </lineage>
</organism>
<keyword evidence="8" id="KW-1185">Reference proteome</keyword>
<dbReference type="PROSITE" id="PS00715">
    <property type="entry name" value="SIGMA70_1"/>
    <property type="match status" value="1"/>
</dbReference>
<feature type="non-terminal residue" evidence="7">
    <location>
        <position position="138"/>
    </location>
</feature>
<keyword evidence="4" id="KW-0238">DNA-binding</keyword>
<dbReference type="InterPro" id="IPR050239">
    <property type="entry name" value="Sigma-70_RNA_pol_init_factors"/>
</dbReference>
<feature type="domain" description="RNA polymerase sigma-70" evidence="6">
    <location>
        <begin position="101"/>
        <end position="114"/>
    </location>
</feature>
<dbReference type="Pfam" id="PF04542">
    <property type="entry name" value="Sigma70_r2"/>
    <property type="match status" value="1"/>
</dbReference>
<dbReference type="InterPro" id="IPR000943">
    <property type="entry name" value="RNA_pol_sigma70"/>
</dbReference>
<dbReference type="PRINTS" id="PR00046">
    <property type="entry name" value="SIGMA70FCT"/>
</dbReference>
<name>A0ABQ5KCV4_9EUKA</name>
<dbReference type="PANTHER" id="PTHR30603:SF60">
    <property type="entry name" value="RNA POLYMERASE SIGMA FACTOR RPOD"/>
    <property type="match status" value="1"/>
</dbReference>
<evidence type="ECO:0000259" key="6">
    <source>
        <dbReference type="PROSITE" id="PS00715"/>
    </source>
</evidence>
<dbReference type="Proteomes" id="UP001057375">
    <property type="component" value="Unassembled WGS sequence"/>
</dbReference>
<evidence type="ECO:0000313" key="7">
    <source>
        <dbReference type="EMBL" id="GKT30317.1"/>
    </source>
</evidence>
<dbReference type="NCBIfam" id="TIGR02937">
    <property type="entry name" value="sigma70-ECF"/>
    <property type="match status" value="1"/>
</dbReference>
<gene>
    <name evidence="7" type="ORF">ADUPG1_005468</name>
</gene>
<comment type="caution">
    <text evidence="7">The sequence shown here is derived from an EMBL/GenBank/DDBJ whole genome shotgun (WGS) entry which is preliminary data.</text>
</comment>
<comment type="similarity">
    <text evidence="1">Belongs to the sigma-70 factor family.</text>
</comment>
<sequence>METSLGSADGFEVELKRLEYNMVPEATMVSTYMEIKKLYQTAEASEGGFDLEEDELKDVLEQIKLGKKITDESKNRMAKSNLRLVVSIAKRYTNRGLPFLDLIQEGNIGLMKAVDKFEYKKGYKFSTYATWWIRQAIS</sequence>
<evidence type="ECO:0000256" key="1">
    <source>
        <dbReference type="ARBA" id="ARBA00007788"/>
    </source>
</evidence>
<reference evidence="7" key="1">
    <citation type="submission" date="2022-03" db="EMBL/GenBank/DDBJ databases">
        <title>Draft genome sequence of Aduncisulcus paluster, a free-living microaerophilic Fornicata.</title>
        <authorList>
            <person name="Yuyama I."/>
            <person name="Kume K."/>
            <person name="Tamura T."/>
            <person name="Inagaki Y."/>
            <person name="Hashimoto T."/>
        </authorList>
    </citation>
    <scope>NUCLEOTIDE SEQUENCE</scope>
    <source>
        <strain evidence="7">NY0171</strain>
    </source>
</reference>
<dbReference type="EMBL" id="BQXS01008730">
    <property type="protein sequence ID" value="GKT30317.1"/>
    <property type="molecule type" value="Genomic_DNA"/>
</dbReference>
<keyword evidence="2" id="KW-0805">Transcription regulation</keyword>
<proteinExistence type="inferred from homology"/>
<evidence type="ECO:0000313" key="8">
    <source>
        <dbReference type="Proteomes" id="UP001057375"/>
    </source>
</evidence>
<accession>A0ABQ5KCV4</accession>
<evidence type="ECO:0000256" key="2">
    <source>
        <dbReference type="ARBA" id="ARBA00023015"/>
    </source>
</evidence>
<dbReference type="InterPro" id="IPR013325">
    <property type="entry name" value="RNA_pol_sigma_r2"/>
</dbReference>
<dbReference type="SUPFAM" id="SSF88946">
    <property type="entry name" value="Sigma2 domain of RNA polymerase sigma factors"/>
    <property type="match status" value="1"/>
</dbReference>